<dbReference type="AlphaFoldDB" id="A0A5J6GCT3"/>
<reference evidence="3 4" key="1">
    <citation type="submission" date="2017-09" db="EMBL/GenBank/DDBJ databases">
        <authorList>
            <person name="Lee N."/>
            <person name="Cho B.-K."/>
        </authorList>
    </citation>
    <scope>NUCLEOTIDE SEQUENCE [LARGE SCALE GENOMIC DNA]</scope>
    <source>
        <strain evidence="3 4">ATCC 12853</strain>
    </source>
</reference>
<feature type="compositionally biased region" description="Polar residues" evidence="1">
    <location>
        <begin position="190"/>
        <end position="199"/>
    </location>
</feature>
<proteinExistence type="predicted"/>
<evidence type="ECO:0000313" key="3">
    <source>
        <dbReference type="EMBL" id="QEU93369.1"/>
    </source>
</evidence>
<feature type="domain" description="Methyltransferase type 11" evidence="2">
    <location>
        <begin position="27"/>
        <end position="122"/>
    </location>
</feature>
<dbReference type="InterPro" id="IPR029063">
    <property type="entry name" value="SAM-dependent_MTases_sf"/>
</dbReference>
<sequence length="214" mass="24064">MKALTVTDTELRIFARHVPVRCHQVALDAGCGSGNFSRQLHRFGYDVIALDFAHSALEAARRTPLPGVTYLHHDLDQGDPPGLQYRGIDLVVCRLVLPLLRDPVRWVRRVRDRWLRPGGRMYLVIPVGEHADQFGRMTEQQISALCDGWAKSVRYDLRSTSACLVLRAPRPRWRAGRAKLRHPERLTAGSPMTTRRTSSPPVPRGARPAMPVGP</sequence>
<evidence type="ECO:0000313" key="4">
    <source>
        <dbReference type="Proteomes" id="UP000325529"/>
    </source>
</evidence>
<dbReference type="RefSeq" id="WP_055548910.1">
    <property type="nucleotide sequence ID" value="NZ_CP023699.1"/>
</dbReference>
<evidence type="ECO:0000256" key="1">
    <source>
        <dbReference type="SAM" id="MobiDB-lite"/>
    </source>
</evidence>
<dbReference type="EMBL" id="CP023699">
    <property type="protein sequence ID" value="QEU93369.1"/>
    <property type="molecule type" value="Genomic_DNA"/>
</dbReference>
<dbReference type="InterPro" id="IPR013216">
    <property type="entry name" value="Methyltransf_11"/>
</dbReference>
<dbReference type="KEGG" id="ska:CP970_22810"/>
<dbReference type="Proteomes" id="UP000325529">
    <property type="component" value="Chromosome"/>
</dbReference>
<protein>
    <submittedName>
        <fullName evidence="3">Class I SAM-dependent methyltransferase</fullName>
    </submittedName>
</protein>
<dbReference type="SUPFAM" id="SSF53335">
    <property type="entry name" value="S-adenosyl-L-methionine-dependent methyltransferases"/>
    <property type="match status" value="1"/>
</dbReference>
<keyword evidence="3" id="KW-0489">Methyltransferase</keyword>
<keyword evidence="3" id="KW-0808">Transferase</keyword>
<keyword evidence="4" id="KW-1185">Reference proteome</keyword>
<dbReference type="OrthoDB" id="4256819at2"/>
<gene>
    <name evidence="3" type="ORF">CP970_22810</name>
</gene>
<evidence type="ECO:0000259" key="2">
    <source>
        <dbReference type="Pfam" id="PF08241"/>
    </source>
</evidence>
<dbReference type="GO" id="GO:0017000">
    <property type="term" value="P:antibiotic biosynthetic process"/>
    <property type="evidence" value="ECO:0007669"/>
    <property type="project" value="UniProtKB-ARBA"/>
</dbReference>
<organism evidence="3 4">
    <name type="scientific">Streptomyces kanamyceticus</name>
    <dbReference type="NCBI Taxonomy" id="1967"/>
    <lineage>
        <taxon>Bacteria</taxon>
        <taxon>Bacillati</taxon>
        <taxon>Actinomycetota</taxon>
        <taxon>Actinomycetes</taxon>
        <taxon>Kitasatosporales</taxon>
        <taxon>Streptomycetaceae</taxon>
        <taxon>Streptomyces</taxon>
    </lineage>
</organism>
<dbReference type="CDD" id="cd02440">
    <property type="entry name" value="AdoMet_MTases"/>
    <property type="match status" value="1"/>
</dbReference>
<dbReference type="GO" id="GO:0032259">
    <property type="term" value="P:methylation"/>
    <property type="evidence" value="ECO:0007669"/>
    <property type="project" value="UniProtKB-KW"/>
</dbReference>
<dbReference type="Pfam" id="PF08241">
    <property type="entry name" value="Methyltransf_11"/>
    <property type="match status" value="1"/>
</dbReference>
<dbReference type="GO" id="GO:0008757">
    <property type="term" value="F:S-adenosylmethionine-dependent methyltransferase activity"/>
    <property type="evidence" value="ECO:0007669"/>
    <property type="project" value="InterPro"/>
</dbReference>
<name>A0A5J6GCT3_STRKN</name>
<accession>A0A5J6GCT3</accession>
<feature type="region of interest" description="Disordered" evidence="1">
    <location>
        <begin position="180"/>
        <end position="214"/>
    </location>
</feature>
<dbReference type="PANTHER" id="PTHR43861">
    <property type="entry name" value="TRANS-ACONITATE 2-METHYLTRANSFERASE-RELATED"/>
    <property type="match status" value="1"/>
</dbReference>
<dbReference type="Gene3D" id="3.40.50.150">
    <property type="entry name" value="Vaccinia Virus protein VP39"/>
    <property type="match status" value="1"/>
</dbReference>